<dbReference type="GO" id="GO:0005634">
    <property type="term" value="C:nucleus"/>
    <property type="evidence" value="ECO:0007669"/>
    <property type="project" value="TreeGrafter"/>
</dbReference>
<dbReference type="OMA" id="VHIAIAH"/>
<evidence type="ECO:0000259" key="2">
    <source>
        <dbReference type="Pfam" id="PF00850"/>
    </source>
</evidence>
<dbReference type="AlphaFoldDB" id="U4LS10"/>
<sequence length="1023" mass="111606">MPTTEPTLPPPLPPDARGVNSDHSTAMRSFRPQNSSPASSLHSEKLSPHSPRTISRRASMDLRSAAARAASPGPGRERERAPSTPPTIRKRASMVSLSTLSNGGTMTPQPNMRRRASLLSLRGSPPSSSSSPEPTIKRDMTPPTQDPYAVTTVILHDATYKHRYSRPKTSKAELESIVERPERIQAAVYGICAAQVRAGKERLSINKTTRMGKLADPEVMLVHAHTALERGKKSWPDELSAMTIAATEKLKRGQLEVSSSYHQGDLYLCGESLEDLEGCIGAVYDGVDAVFGEGPVKHSFVCIRPPGHHCAERDPSGFCWLNNVHIAIAHAAKDHGLSHAVILDFDLHHGDGSQAITWSINELAANIATSDTAATKKRSYGMHVPTIGYFSLHDVNSYPCESGDKNKILSASVNLEAHNQFIHNVHLKPYSTEDHFWTLYQTHYTSIFTKARQFLKTASTSKSKTNKEFKAGIFLSAGFDASEHETPTMQRHQVNVPTDFFAKFTADAVALAEEYCGGRVVSVLEGGYSDRAITSGVFAHISGLSCVAPDQVGYIPSQDGINLPSVYCERQVIWDRLWWSVDHLQELERLTQKQPKKSRTQKNLLHGRHDCFYRKSHRSPTKSIQQLRGNHKRRPTTPKTLGDLPEVLEIPAISKSSTAGPGAAANKRHSMPPGELTMTLRTRKAKPDPIPATAPAPATRGRRASTAGYLTDASSARTSRAPSRSGSSRAVTPVTTGRSDTPALKGKPPATAATGATVAGPRSSRGPAPNRGAPARKPSPPLPAPIDMDAVTGKLAKVKITYNNKDKDKAQAEEAEYQRQQLLQQMEAEKRELEDRLEREKRELEIRVIREREERENAEREKRQLEEALDREREAREAREARETEREKQDRISREEEDRKKSGVTSSRLSYGGIPRSAGTAVANARKRLESNAAQNLPNFAAMSGLSGLPPLVTGNGVTSSAGKGLQSLPSSPPQVMLNGHDIPGMPGADAGLGHFHGVVKTGHGGKDQTFRGNAGDIRFANS</sequence>
<feature type="compositionally biased region" description="Low complexity" evidence="1">
    <location>
        <begin position="695"/>
        <end position="730"/>
    </location>
</feature>
<feature type="region of interest" description="Disordered" evidence="1">
    <location>
        <begin position="853"/>
        <end position="915"/>
    </location>
</feature>
<dbReference type="Pfam" id="PF00850">
    <property type="entry name" value="Hist_deacetyl"/>
    <property type="match status" value="1"/>
</dbReference>
<feature type="compositionally biased region" description="Low complexity" evidence="1">
    <location>
        <begin position="61"/>
        <end position="71"/>
    </location>
</feature>
<dbReference type="InterPro" id="IPR023696">
    <property type="entry name" value="Ureohydrolase_dom_sf"/>
</dbReference>
<dbReference type="InterPro" id="IPR023801">
    <property type="entry name" value="His_deacetylse_dom"/>
</dbReference>
<dbReference type="GO" id="GO:0004407">
    <property type="term" value="F:histone deacetylase activity"/>
    <property type="evidence" value="ECO:0007669"/>
    <property type="project" value="TreeGrafter"/>
</dbReference>
<dbReference type="PRINTS" id="PR01270">
    <property type="entry name" value="HDASUPER"/>
</dbReference>
<dbReference type="InterPro" id="IPR037138">
    <property type="entry name" value="His_deacetylse_dom_sf"/>
</dbReference>
<feature type="compositionally biased region" description="Low complexity" evidence="1">
    <location>
        <begin position="117"/>
        <end position="132"/>
    </location>
</feature>
<dbReference type="OrthoDB" id="5232919at2759"/>
<dbReference type="Proteomes" id="UP000018144">
    <property type="component" value="Unassembled WGS sequence"/>
</dbReference>
<feature type="compositionally biased region" description="Polar residues" evidence="1">
    <location>
        <begin position="21"/>
        <end position="41"/>
    </location>
</feature>
<dbReference type="PANTHER" id="PTHR47558">
    <property type="entry name" value="HISTONE DEACETYLASE HOS3"/>
    <property type="match status" value="1"/>
</dbReference>
<dbReference type="EMBL" id="HF936618">
    <property type="protein sequence ID" value="CCX34740.1"/>
    <property type="molecule type" value="Genomic_DNA"/>
</dbReference>
<dbReference type="STRING" id="1076935.U4LS10"/>
<feature type="region of interest" description="Disordered" evidence="1">
    <location>
        <begin position="1004"/>
        <end position="1023"/>
    </location>
</feature>
<feature type="compositionally biased region" description="Low complexity" evidence="1">
    <location>
        <begin position="745"/>
        <end position="761"/>
    </location>
</feature>
<dbReference type="eggNOG" id="KOG1343">
    <property type="taxonomic scope" value="Eukaryota"/>
</dbReference>
<keyword evidence="4" id="KW-1185">Reference proteome</keyword>
<feature type="compositionally biased region" description="Basic and acidic residues" evidence="1">
    <location>
        <begin position="853"/>
        <end position="901"/>
    </location>
</feature>
<dbReference type="PANTHER" id="PTHR47558:SF1">
    <property type="entry name" value="HISTONE DEACETYLASE HOS3"/>
    <property type="match status" value="1"/>
</dbReference>
<organism evidence="3 4">
    <name type="scientific">Pyronema omphalodes (strain CBS 100304)</name>
    <name type="common">Pyronema confluens</name>
    <dbReference type="NCBI Taxonomy" id="1076935"/>
    <lineage>
        <taxon>Eukaryota</taxon>
        <taxon>Fungi</taxon>
        <taxon>Dikarya</taxon>
        <taxon>Ascomycota</taxon>
        <taxon>Pezizomycotina</taxon>
        <taxon>Pezizomycetes</taxon>
        <taxon>Pezizales</taxon>
        <taxon>Pyronemataceae</taxon>
        <taxon>Pyronema</taxon>
    </lineage>
</organism>
<feature type="region of interest" description="Disordered" evidence="1">
    <location>
        <begin position="1"/>
        <end position="146"/>
    </location>
</feature>
<dbReference type="SUPFAM" id="SSF52768">
    <property type="entry name" value="Arginase/deacetylase"/>
    <property type="match status" value="1"/>
</dbReference>
<protein>
    <submittedName>
        <fullName evidence="3">Similar to Histone deacetylase HOS3 acc. no. Q02959</fullName>
    </submittedName>
</protein>
<gene>
    <name evidence="3" type="ORF">PCON_04249</name>
</gene>
<evidence type="ECO:0000313" key="3">
    <source>
        <dbReference type="EMBL" id="CCX34740.1"/>
    </source>
</evidence>
<proteinExistence type="predicted"/>
<accession>U4LS10</accession>
<name>U4LS10_PYROM</name>
<reference evidence="3 4" key="1">
    <citation type="journal article" date="2013" name="PLoS Genet.">
        <title>The genome and development-dependent transcriptomes of Pyronema confluens: a window into fungal evolution.</title>
        <authorList>
            <person name="Traeger S."/>
            <person name="Altegoer F."/>
            <person name="Freitag M."/>
            <person name="Gabaldon T."/>
            <person name="Kempken F."/>
            <person name="Kumar A."/>
            <person name="Marcet-Houben M."/>
            <person name="Poggeler S."/>
            <person name="Stajich J.E."/>
            <person name="Nowrousian M."/>
        </authorList>
    </citation>
    <scope>NUCLEOTIDE SEQUENCE [LARGE SCALE GENOMIC DNA]</scope>
    <source>
        <strain evidence="4">CBS 100304</strain>
        <tissue evidence="3">Vegetative mycelium</tissue>
    </source>
</reference>
<evidence type="ECO:0000256" key="1">
    <source>
        <dbReference type="SAM" id="MobiDB-lite"/>
    </source>
</evidence>
<feature type="domain" description="Histone deacetylase" evidence="2">
    <location>
        <begin position="178"/>
        <end position="543"/>
    </location>
</feature>
<feature type="region of interest" description="Disordered" evidence="1">
    <location>
        <begin position="617"/>
        <end position="788"/>
    </location>
</feature>
<dbReference type="InterPro" id="IPR053244">
    <property type="entry name" value="HDAC_HD_type_1"/>
</dbReference>
<evidence type="ECO:0000313" key="4">
    <source>
        <dbReference type="Proteomes" id="UP000018144"/>
    </source>
</evidence>
<dbReference type="Gene3D" id="3.40.800.20">
    <property type="entry name" value="Histone deacetylase domain"/>
    <property type="match status" value="1"/>
</dbReference>
<dbReference type="GO" id="GO:0010468">
    <property type="term" value="P:regulation of gene expression"/>
    <property type="evidence" value="ECO:0007669"/>
    <property type="project" value="UniProtKB-ARBA"/>
</dbReference>
<feature type="compositionally biased region" description="Polar residues" evidence="1">
    <location>
        <begin position="95"/>
        <end position="110"/>
    </location>
</feature>
<dbReference type="InterPro" id="IPR000286">
    <property type="entry name" value="HDACs"/>
</dbReference>